<gene>
    <name evidence="2" type="ORF">SEMRO_866_G212970.1</name>
</gene>
<dbReference type="EMBL" id="CAICTM010000865">
    <property type="protein sequence ID" value="CAB9517574.1"/>
    <property type="molecule type" value="Genomic_DNA"/>
</dbReference>
<proteinExistence type="predicted"/>
<protein>
    <submittedName>
        <fullName evidence="2">Uncharacterized protein</fullName>
    </submittedName>
</protein>
<dbReference type="OrthoDB" id="47237at2759"/>
<reference evidence="2" key="1">
    <citation type="submission" date="2020-06" db="EMBL/GenBank/DDBJ databases">
        <authorList>
            <consortium name="Plant Systems Biology data submission"/>
        </authorList>
    </citation>
    <scope>NUCLEOTIDE SEQUENCE</scope>
    <source>
        <strain evidence="2">D6</strain>
    </source>
</reference>
<name>A0A9N8EE85_9STRA</name>
<dbReference type="AlphaFoldDB" id="A0A9N8EE85"/>
<comment type="caution">
    <text evidence="2">The sequence shown here is derived from an EMBL/GenBank/DDBJ whole genome shotgun (WGS) entry which is preliminary data.</text>
</comment>
<keyword evidence="1" id="KW-0175">Coiled coil</keyword>
<dbReference type="Proteomes" id="UP001153069">
    <property type="component" value="Unassembled WGS sequence"/>
</dbReference>
<organism evidence="2 3">
    <name type="scientific">Seminavis robusta</name>
    <dbReference type="NCBI Taxonomy" id="568900"/>
    <lineage>
        <taxon>Eukaryota</taxon>
        <taxon>Sar</taxon>
        <taxon>Stramenopiles</taxon>
        <taxon>Ochrophyta</taxon>
        <taxon>Bacillariophyta</taxon>
        <taxon>Bacillariophyceae</taxon>
        <taxon>Bacillariophycidae</taxon>
        <taxon>Naviculales</taxon>
        <taxon>Naviculaceae</taxon>
        <taxon>Seminavis</taxon>
    </lineage>
</organism>
<feature type="coiled-coil region" evidence="1">
    <location>
        <begin position="87"/>
        <end position="114"/>
    </location>
</feature>
<evidence type="ECO:0000313" key="3">
    <source>
        <dbReference type="Proteomes" id="UP001153069"/>
    </source>
</evidence>
<accession>A0A9N8EE85</accession>
<sequence length="249" mass="28025">MDPEAEHLLEIEAANKMHCNFLTMLGFDGERLLLKVQRRKAERYNITKANTRERQDAIAKATTSGQLFYNTQGQHFTSNDFFRAQALKQKKEDIDKLEKKKKIALAKLAIKEQRDSIIEEKGEPTEATINAFNAKEMGILYKYKKGSNPKGKKAEVLLAYLAAPAPEEIDVWSAEEEAELERLKTEEIPMADTQVAVAATQQANAVENNLELLSEDQRRSLLGAIQRSFDVAELDSDSELEDVGQQAPV</sequence>
<evidence type="ECO:0000313" key="2">
    <source>
        <dbReference type="EMBL" id="CAB9517574.1"/>
    </source>
</evidence>
<keyword evidence="3" id="KW-1185">Reference proteome</keyword>
<evidence type="ECO:0000256" key="1">
    <source>
        <dbReference type="SAM" id="Coils"/>
    </source>
</evidence>